<keyword evidence="3" id="KW-0804">Transcription</keyword>
<dbReference type="InterPro" id="IPR018062">
    <property type="entry name" value="HTH_AraC-typ_CS"/>
</dbReference>
<dbReference type="PROSITE" id="PS01124">
    <property type="entry name" value="HTH_ARAC_FAMILY_2"/>
    <property type="match status" value="1"/>
</dbReference>
<evidence type="ECO:0000256" key="3">
    <source>
        <dbReference type="ARBA" id="ARBA00023163"/>
    </source>
</evidence>
<protein>
    <recommendedName>
        <fullName evidence="4">HTH araC/xylS-type domain-containing protein</fullName>
    </recommendedName>
</protein>
<dbReference type="AlphaFoldDB" id="A0A0M2RDS4"/>
<dbReference type="InterPro" id="IPR018060">
    <property type="entry name" value="HTH_AraC"/>
</dbReference>
<evidence type="ECO:0000256" key="2">
    <source>
        <dbReference type="ARBA" id="ARBA00023125"/>
    </source>
</evidence>
<dbReference type="Gene3D" id="1.10.10.60">
    <property type="entry name" value="Homeodomain-like"/>
    <property type="match status" value="2"/>
</dbReference>
<evidence type="ECO:0000259" key="4">
    <source>
        <dbReference type="PROSITE" id="PS01124"/>
    </source>
</evidence>
<dbReference type="PANTHER" id="PTHR43280">
    <property type="entry name" value="ARAC-FAMILY TRANSCRIPTIONAL REGULATOR"/>
    <property type="match status" value="1"/>
</dbReference>
<dbReference type="OrthoDB" id="9802263at2"/>
<keyword evidence="2" id="KW-0238">DNA-binding</keyword>
<dbReference type="InterPro" id="IPR054015">
    <property type="entry name" value="ExsA-like_N"/>
</dbReference>
<dbReference type="SMART" id="SM00342">
    <property type="entry name" value="HTH_ARAC"/>
    <property type="match status" value="1"/>
</dbReference>
<evidence type="ECO:0000313" key="5">
    <source>
        <dbReference type="EMBL" id="KKJ78604.1"/>
    </source>
</evidence>
<dbReference type="EMBL" id="LANI01000001">
    <property type="protein sequence ID" value="KKJ78604.1"/>
    <property type="molecule type" value="Genomic_DNA"/>
</dbReference>
<evidence type="ECO:0000256" key="1">
    <source>
        <dbReference type="ARBA" id="ARBA00023015"/>
    </source>
</evidence>
<evidence type="ECO:0000313" key="6">
    <source>
        <dbReference type="Proteomes" id="UP000034491"/>
    </source>
</evidence>
<organism evidence="5 6">
    <name type="scientific">Kiloniella litopenaei</name>
    <dbReference type="NCBI Taxonomy" id="1549748"/>
    <lineage>
        <taxon>Bacteria</taxon>
        <taxon>Pseudomonadati</taxon>
        <taxon>Pseudomonadota</taxon>
        <taxon>Alphaproteobacteria</taxon>
        <taxon>Rhodospirillales</taxon>
        <taxon>Kiloniellaceae</taxon>
        <taxon>Kiloniella</taxon>
    </lineage>
</organism>
<comment type="caution">
    <text evidence="5">The sequence shown here is derived from an EMBL/GenBank/DDBJ whole genome shotgun (WGS) entry which is preliminary data.</text>
</comment>
<dbReference type="RefSeq" id="WP_046501562.1">
    <property type="nucleotide sequence ID" value="NZ_LANI01000001.1"/>
</dbReference>
<keyword evidence="1" id="KW-0805">Transcription regulation</keyword>
<proteinExistence type="predicted"/>
<accession>A0A0M2RDS4</accession>
<dbReference type="GO" id="GO:0003700">
    <property type="term" value="F:DNA-binding transcription factor activity"/>
    <property type="evidence" value="ECO:0007669"/>
    <property type="project" value="InterPro"/>
</dbReference>
<dbReference type="InterPro" id="IPR020449">
    <property type="entry name" value="Tscrpt_reg_AraC-type_HTH"/>
</dbReference>
<keyword evidence="6" id="KW-1185">Reference proteome</keyword>
<dbReference type="PROSITE" id="PS00041">
    <property type="entry name" value="HTH_ARAC_FAMILY_1"/>
    <property type="match status" value="1"/>
</dbReference>
<sequence>MVLVTQQDILVLPQALHSFPEATCLMEYRKSAIFYKDLKRDLLDVEFYCNSPCFIYAEQGKEKITSSEEDAIIIDAGTITFLPYGRNLHSDYVRTSGQLKAFLLFLDEDVIKDFIADHNHKTKNKTKYENKFLNVNSNTLLDQYFQSLKIFETQRFTSKGLLKSKLLEFLHLLTLSNPEVDFASLIGLQKSRSEKRNVRRLLQKPSHLKLNIADLARLSGRSLSSFNRDFRATYNMPPKQWLKKRRLSYAEKLLRRKDLTITEIAFDIGYENVSHFIKSFKDTYGMTPKQYQDFIA</sequence>
<reference evidence="5 6" key="1">
    <citation type="submission" date="2015-03" db="EMBL/GenBank/DDBJ databases">
        <title>Genome sequence of Kiloniella sp. P1-1, isolated from the gut microflora of Pacific white shrimp, Penaeus vannamei.</title>
        <authorList>
            <person name="Shao Z."/>
            <person name="Wang L."/>
            <person name="Li X."/>
        </authorList>
    </citation>
    <scope>NUCLEOTIDE SEQUENCE [LARGE SCALE GENOMIC DNA]</scope>
    <source>
        <strain evidence="5 6">P1-1</strain>
    </source>
</reference>
<dbReference type="SUPFAM" id="SSF46689">
    <property type="entry name" value="Homeodomain-like"/>
    <property type="match status" value="2"/>
</dbReference>
<feature type="domain" description="HTH araC/xylS-type" evidence="4">
    <location>
        <begin position="196"/>
        <end position="294"/>
    </location>
</feature>
<dbReference type="GO" id="GO:0043565">
    <property type="term" value="F:sequence-specific DNA binding"/>
    <property type="evidence" value="ECO:0007669"/>
    <property type="project" value="InterPro"/>
</dbReference>
<dbReference type="PANTHER" id="PTHR43280:SF11">
    <property type="entry name" value="RCS-SPECIFIC HTH-TYPE TRANSCRIPTIONAL ACTIVATOR RCLR"/>
    <property type="match status" value="1"/>
</dbReference>
<dbReference type="PRINTS" id="PR00032">
    <property type="entry name" value="HTHARAC"/>
</dbReference>
<dbReference type="Pfam" id="PF12833">
    <property type="entry name" value="HTH_18"/>
    <property type="match status" value="1"/>
</dbReference>
<dbReference type="Proteomes" id="UP000034491">
    <property type="component" value="Unassembled WGS sequence"/>
</dbReference>
<dbReference type="Pfam" id="PF22200">
    <property type="entry name" value="ExsA_N"/>
    <property type="match status" value="1"/>
</dbReference>
<name>A0A0M2RDS4_9PROT</name>
<gene>
    <name evidence="5" type="ORF">WH95_00435</name>
</gene>
<dbReference type="STRING" id="1549748.WH95_00435"/>
<dbReference type="InterPro" id="IPR009057">
    <property type="entry name" value="Homeodomain-like_sf"/>
</dbReference>